<dbReference type="PANTHER" id="PTHR46816">
    <property type="entry name" value="OS01G0273500 PROTEIN"/>
    <property type="match status" value="1"/>
</dbReference>
<comment type="caution">
    <text evidence="1">The sequence shown here is derived from an EMBL/GenBank/DDBJ whole genome shotgun (WGS) entry which is preliminary data.</text>
</comment>
<dbReference type="Proteomes" id="UP001604277">
    <property type="component" value="Unassembled WGS sequence"/>
</dbReference>
<gene>
    <name evidence="1" type="ORF">Fot_24104</name>
</gene>
<evidence type="ECO:0000313" key="1">
    <source>
        <dbReference type="EMBL" id="KAL2520181.1"/>
    </source>
</evidence>
<name>A0ABD1U592_9LAMI</name>
<proteinExistence type="predicted"/>
<reference evidence="2" key="1">
    <citation type="submission" date="2024-07" db="EMBL/GenBank/DDBJ databases">
        <title>Two chromosome-level genome assemblies of Korean endemic species Abeliophyllum distichum and Forsythia ovata (Oleaceae).</title>
        <authorList>
            <person name="Jang H."/>
        </authorList>
    </citation>
    <scope>NUCLEOTIDE SEQUENCE [LARGE SCALE GENOMIC DNA]</scope>
</reference>
<dbReference type="AlphaFoldDB" id="A0ABD1U592"/>
<protein>
    <submittedName>
        <fullName evidence="1">Heat shock protein DnaJ with tetratricopeptide repeat</fullName>
    </submittedName>
</protein>
<dbReference type="PANTHER" id="PTHR46816:SF1">
    <property type="entry name" value="TETRATRICOPEPTIDE REPEAT (TPR)-LIKE SUPERFAMILY PROTEIN"/>
    <property type="match status" value="1"/>
</dbReference>
<accession>A0ABD1U592</accession>
<dbReference type="EMBL" id="JBFOLJ010000007">
    <property type="protein sequence ID" value="KAL2520181.1"/>
    <property type="molecule type" value="Genomic_DNA"/>
</dbReference>
<evidence type="ECO:0000313" key="2">
    <source>
        <dbReference type="Proteomes" id="UP001604277"/>
    </source>
</evidence>
<keyword evidence="1" id="KW-0346">Stress response</keyword>
<organism evidence="1 2">
    <name type="scientific">Forsythia ovata</name>
    <dbReference type="NCBI Taxonomy" id="205694"/>
    <lineage>
        <taxon>Eukaryota</taxon>
        <taxon>Viridiplantae</taxon>
        <taxon>Streptophyta</taxon>
        <taxon>Embryophyta</taxon>
        <taxon>Tracheophyta</taxon>
        <taxon>Spermatophyta</taxon>
        <taxon>Magnoliopsida</taxon>
        <taxon>eudicotyledons</taxon>
        <taxon>Gunneridae</taxon>
        <taxon>Pentapetalae</taxon>
        <taxon>asterids</taxon>
        <taxon>lamiids</taxon>
        <taxon>Lamiales</taxon>
        <taxon>Oleaceae</taxon>
        <taxon>Forsythieae</taxon>
        <taxon>Forsythia</taxon>
    </lineage>
</organism>
<sequence>MEDAMVLLQTDKRFTTAAFCRKSICWSNDSFLFNRFPISGDKNQPQPLSKTESERISQLLSHIKLFVHRKTAAISALDAGLHSEAIRHFSKIVDGRRGASQGFLADCYVHRAC</sequence>
<keyword evidence="2" id="KW-1185">Reference proteome</keyword>